<reference evidence="1 2" key="1">
    <citation type="submission" date="2017-07" db="EMBL/GenBank/DDBJ databases">
        <title>Leptospira spp. isolated from tropical soils.</title>
        <authorList>
            <person name="Thibeaux R."/>
            <person name="Iraola G."/>
            <person name="Ferres I."/>
            <person name="Bierque E."/>
            <person name="Girault D."/>
            <person name="Soupe-Gilbert M.-E."/>
            <person name="Picardeau M."/>
            <person name="Goarant C."/>
        </authorList>
    </citation>
    <scope>NUCLEOTIDE SEQUENCE [LARGE SCALE GENOMIC DNA]</scope>
    <source>
        <strain evidence="1 2">FH2-C-A2</strain>
    </source>
</reference>
<organism evidence="1 2">
    <name type="scientific">Leptospira wolffii</name>
    <dbReference type="NCBI Taxonomy" id="409998"/>
    <lineage>
        <taxon>Bacteria</taxon>
        <taxon>Pseudomonadati</taxon>
        <taxon>Spirochaetota</taxon>
        <taxon>Spirochaetia</taxon>
        <taxon>Leptospirales</taxon>
        <taxon>Leptospiraceae</taxon>
        <taxon>Leptospira</taxon>
    </lineage>
</organism>
<name>A0A2M9ZDV7_9LEPT</name>
<protein>
    <submittedName>
        <fullName evidence="1">Chemotaxis protein</fullName>
    </submittedName>
</protein>
<comment type="caution">
    <text evidence="1">The sequence shown here is derived from an EMBL/GenBank/DDBJ whole genome shotgun (WGS) entry which is preliminary data.</text>
</comment>
<dbReference type="NCBIfam" id="NF047773">
    <property type="entry name" value="phas_rel_Lepto"/>
    <property type="match status" value="1"/>
</dbReference>
<dbReference type="EMBL" id="NPDT01000001">
    <property type="protein sequence ID" value="PJZ66605.1"/>
    <property type="molecule type" value="Genomic_DNA"/>
</dbReference>
<sequence length="126" mass="13677">MEKQILDILNAGLGIVKSGQEGLEKAKADFTKSFQELAAKGAADNSESSVRVREFVDKFLNEAKEVSTAATKTYEDTRVKFLDVYNQIVEEAKKVVSPEQIEAIKAKLTSVTESVAPKAAPAKKTA</sequence>
<evidence type="ECO:0000313" key="2">
    <source>
        <dbReference type="Proteomes" id="UP000231912"/>
    </source>
</evidence>
<accession>A0A2M9ZDV7</accession>
<evidence type="ECO:0000313" key="1">
    <source>
        <dbReference type="EMBL" id="PJZ66605.1"/>
    </source>
</evidence>
<proteinExistence type="predicted"/>
<gene>
    <name evidence="1" type="ORF">CH371_00360</name>
</gene>
<dbReference type="Proteomes" id="UP000231912">
    <property type="component" value="Unassembled WGS sequence"/>
</dbReference>
<dbReference type="RefSeq" id="WP_100757230.1">
    <property type="nucleotide sequence ID" value="NZ_NPDT01000001.1"/>
</dbReference>
<dbReference type="AlphaFoldDB" id="A0A2M9ZDV7"/>